<dbReference type="Pfam" id="PF02632">
    <property type="entry name" value="BioY"/>
    <property type="match status" value="1"/>
</dbReference>
<gene>
    <name evidence="4" type="ORF">QY95_01752</name>
</gene>
<keyword evidence="5" id="KW-1185">Reference proteome</keyword>
<dbReference type="PANTHER" id="PTHR34295">
    <property type="entry name" value="BIOTIN TRANSPORTER BIOY"/>
    <property type="match status" value="1"/>
</dbReference>
<reference evidence="4" key="1">
    <citation type="submission" date="2015-02" db="EMBL/GenBank/DDBJ databases">
        <title>Genome Assembly of Bacillaceae bacterium MTCC 8252.</title>
        <authorList>
            <person name="Verma A."/>
            <person name="Khatri I."/>
            <person name="Mual P."/>
            <person name="Subramanian S."/>
            <person name="Krishnamurthi S."/>
        </authorList>
    </citation>
    <scope>NUCLEOTIDE SEQUENCE [LARGE SCALE GENOMIC DNA]</scope>
    <source>
        <strain evidence="4">MTCC 8252</strain>
    </source>
</reference>
<comment type="caution">
    <text evidence="4">The sequence shown here is derived from an EMBL/GenBank/DDBJ whole genome shotgun (WGS) entry which is preliminary data.</text>
</comment>
<keyword evidence="3" id="KW-1133">Transmembrane helix</keyword>
<dbReference type="PIRSF" id="PIRSF016661">
    <property type="entry name" value="BioY"/>
    <property type="match status" value="1"/>
</dbReference>
<comment type="similarity">
    <text evidence="1 2">Belongs to the BioY family.</text>
</comment>
<evidence type="ECO:0000313" key="4">
    <source>
        <dbReference type="EMBL" id="KKB40369.1"/>
    </source>
</evidence>
<feature type="transmembrane region" description="Helical" evidence="3">
    <location>
        <begin position="60"/>
        <end position="78"/>
    </location>
</feature>
<proteinExistence type="inferred from homology"/>
<feature type="transmembrane region" description="Helical" evidence="3">
    <location>
        <begin position="158"/>
        <end position="179"/>
    </location>
</feature>
<evidence type="ECO:0000256" key="1">
    <source>
        <dbReference type="ARBA" id="ARBA00010692"/>
    </source>
</evidence>
<keyword evidence="3" id="KW-0812">Transmembrane</keyword>
<protein>
    <recommendedName>
        <fullName evidence="2">Biotin transporter</fullName>
    </recommendedName>
</protein>
<sequence length="198" mass="21229">MKRKLTALDISLAGMFIALMAVGANITSIAPFMVVGGVPITLQTFFAILAGAVLGSRLGAVSMGVYALVGLAGVPVFAKFSGGMSAIVSPTFGFILSFVLTAYAVGKLTERNQSLRMYVAASLVGMVINYVAGTNWMYMAYKVWAAAPEGFTYSLAWLWMSVPLPKDIALAICAGVFAYRLEHRILSRSYFRTVRKTA</sequence>
<dbReference type="PANTHER" id="PTHR34295:SF1">
    <property type="entry name" value="BIOTIN TRANSPORTER BIOY"/>
    <property type="match status" value="1"/>
</dbReference>
<feature type="transmembrane region" description="Helical" evidence="3">
    <location>
        <begin position="84"/>
        <end position="105"/>
    </location>
</feature>
<evidence type="ECO:0000313" key="5">
    <source>
        <dbReference type="Proteomes" id="UP000031563"/>
    </source>
</evidence>
<dbReference type="Gene3D" id="1.10.1760.20">
    <property type="match status" value="1"/>
</dbReference>
<keyword evidence="2 3" id="KW-0472">Membrane</keyword>
<dbReference type="STRING" id="1221996.QY95_01752"/>
<evidence type="ECO:0000256" key="2">
    <source>
        <dbReference type="PIRNR" id="PIRNR016661"/>
    </source>
</evidence>
<dbReference type="AlphaFoldDB" id="A0A0F5I3W4"/>
<dbReference type="EMBL" id="JWIR02000030">
    <property type="protein sequence ID" value="KKB40369.1"/>
    <property type="molecule type" value="Genomic_DNA"/>
</dbReference>
<dbReference type="GO" id="GO:0015225">
    <property type="term" value="F:biotin transmembrane transporter activity"/>
    <property type="evidence" value="ECO:0007669"/>
    <property type="project" value="UniProtKB-UniRule"/>
</dbReference>
<keyword evidence="2" id="KW-0813">Transport</keyword>
<feature type="transmembrane region" description="Helical" evidence="3">
    <location>
        <begin position="117"/>
        <end position="138"/>
    </location>
</feature>
<name>A0A0F5I3W4_BACTR</name>
<feature type="transmembrane region" description="Helical" evidence="3">
    <location>
        <begin position="7"/>
        <end position="26"/>
    </location>
</feature>
<dbReference type="GO" id="GO:0005886">
    <property type="term" value="C:plasma membrane"/>
    <property type="evidence" value="ECO:0007669"/>
    <property type="project" value="UniProtKB-SubCell"/>
</dbReference>
<dbReference type="OrthoDB" id="9803495at2"/>
<accession>A0A0F5I3W4</accession>
<dbReference type="InterPro" id="IPR003784">
    <property type="entry name" value="BioY"/>
</dbReference>
<keyword evidence="2" id="KW-1003">Cell membrane</keyword>
<accession>A0A0F5HUP6</accession>
<dbReference type="RefSeq" id="WP_039234868.1">
    <property type="nucleotide sequence ID" value="NZ_JWIQ02000056.1"/>
</dbReference>
<feature type="transmembrane region" description="Helical" evidence="3">
    <location>
        <begin position="32"/>
        <end position="53"/>
    </location>
</feature>
<comment type="subcellular location">
    <subcellularLocation>
        <location evidence="2">Cell membrane</location>
        <topology evidence="2">Multi-pass membrane protein</topology>
    </subcellularLocation>
</comment>
<organism evidence="4 5">
    <name type="scientific">Bacillus thermotolerans</name>
    <name type="common">Quasibacillus thermotolerans</name>
    <dbReference type="NCBI Taxonomy" id="1221996"/>
    <lineage>
        <taxon>Bacteria</taxon>
        <taxon>Bacillati</taxon>
        <taxon>Bacillota</taxon>
        <taxon>Bacilli</taxon>
        <taxon>Bacillales</taxon>
        <taxon>Bacillaceae</taxon>
        <taxon>Bacillus</taxon>
    </lineage>
</organism>
<evidence type="ECO:0000256" key="3">
    <source>
        <dbReference type="SAM" id="Phobius"/>
    </source>
</evidence>
<dbReference type="Proteomes" id="UP000031563">
    <property type="component" value="Unassembled WGS sequence"/>
</dbReference>